<dbReference type="PANTHER" id="PTHR48100">
    <property type="entry name" value="BROAD-SPECIFICITY PHOSPHATASE YOR283W-RELATED"/>
    <property type="match status" value="1"/>
</dbReference>
<evidence type="ECO:0000313" key="1">
    <source>
        <dbReference type="EMBL" id="OZG52353.1"/>
    </source>
</evidence>
<organism evidence="1 2">
    <name type="scientific">Pseudoscardovia radai</name>
    <dbReference type="NCBI Taxonomy" id="987066"/>
    <lineage>
        <taxon>Bacteria</taxon>
        <taxon>Bacillati</taxon>
        <taxon>Actinomycetota</taxon>
        <taxon>Actinomycetes</taxon>
        <taxon>Bifidobacteriales</taxon>
        <taxon>Bifidobacteriaceae</taxon>
        <taxon>Pseudoscardovia</taxon>
    </lineage>
</organism>
<name>A0A261EZU4_9BIFI</name>
<protein>
    <submittedName>
        <fullName evidence="1">Phosphoglycerate mutase</fullName>
    </submittedName>
</protein>
<dbReference type="Pfam" id="PF00300">
    <property type="entry name" value="His_Phos_1"/>
    <property type="match status" value="1"/>
</dbReference>
<dbReference type="Proteomes" id="UP000216725">
    <property type="component" value="Unassembled WGS sequence"/>
</dbReference>
<sequence>MTYTTIHLVRHGEVHNPDHVLYERLPGYHLSDRGHRMAERTALYLAANHSTAHAAAVFSSPLERAQETAGAIVDAINPQRAARGEEPLAVRSDGRLIEAGNEFRGTTVGRGEGALWRHGNWRLVTNLYRPSWGETYRHIARRMNDFVQSAVDVFPDGDVIVVSHESPIWTFRCLMETGRPEHNMFKRTVALASVTSFTFDNATHRLVGIAYADPASRVR</sequence>
<dbReference type="InterPro" id="IPR029033">
    <property type="entry name" value="His_PPase_superfam"/>
</dbReference>
<dbReference type="RefSeq" id="WP_094660378.1">
    <property type="nucleotide sequence ID" value="NZ_MWWR01000004.1"/>
</dbReference>
<accession>A0A261EZU4</accession>
<proteinExistence type="predicted"/>
<dbReference type="CDD" id="cd07067">
    <property type="entry name" value="HP_PGM_like"/>
    <property type="match status" value="1"/>
</dbReference>
<gene>
    <name evidence="1" type="ORF">PSRA_0542</name>
</gene>
<evidence type="ECO:0000313" key="2">
    <source>
        <dbReference type="Proteomes" id="UP000216725"/>
    </source>
</evidence>
<comment type="caution">
    <text evidence="1">The sequence shown here is derived from an EMBL/GenBank/DDBJ whole genome shotgun (WGS) entry which is preliminary data.</text>
</comment>
<dbReference type="InterPro" id="IPR013078">
    <property type="entry name" value="His_Pase_superF_clade-1"/>
</dbReference>
<dbReference type="GO" id="GO:0005737">
    <property type="term" value="C:cytoplasm"/>
    <property type="evidence" value="ECO:0007669"/>
    <property type="project" value="TreeGrafter"/>
</dbReference>
<dbReference type="OrthoDB" id="3215466at2"/>
<dbReference type="EMBL" id="MWWR01000004">
    <property type="protein sequence ID" value="OZG52353.1"/>
    <property type="molecule type" value="Genomic_DNA"/>
</dbReference>
<dbReference type="SUPFAM" id="SSF53254">
    <property type="entry name" value="Phosphoglycerate mutase-like"/>
    <property type="match status" value="1"/>
</dbReference>
<dbReference type="Gene3D" id="3.40.50.1240">
    <property type="entry name" value="Phosphoglycerate mutase-like"/>
    <property type="match status" value="1"/>
</dbReference>
<dbReference type="InterPro" id="IPR050275">
    <property type="entry name" value="PGM_Phosphatase"/>
</dbReference>
<keyword evidence="2" id="KW-1185">Reference proteome</keyword>
<dbReference type="GO" id="GO:0016791">
    <property type="term" value="F:phosphatase activity"/>
    <property type="evidence" value="ECO:0007669"/>
    <property type="project" value="TreeGrafter"/>
</dbReference>
<dbReference type="PANTHER" id="PTHR48100:SF51">
    <property type="entry name" value="PHOSPHOGLYCERATE MUTASE"/>
    <property type="match status" value="1"/>
</dbReference>
<dbReference type="SMART" id="SM00855">
    <property type="entry name" value="PGAM"/>
    <property type="match status" value="1"/>
</dbReference>
<dbReference type="AlphaFoldDB" id="A0A261EZU4"/>
<reference evidence="1 2" key="1">
    <citation type="journal article" date="2017" name="BMC Genomics">
        <title>Comparative genomic and phylogenomic analyses of the Bifidobacteriaceae family.</title>
        <authorList>
            <person name="Lugli G.A."/>
            <person name="Milani C."/>
            <person name="Turroni F."/>
            <person name="Duranti S."/>
            <person name="Mancabelli L."/>
            <person name="Mangifesta M."/>
            <person name="Ferrario C."/>
            <person name="Modesto M."/>
            <person name="Mattarelli P."/>
            <person name="Jiri K."/>
            <person name="van Sinderen D."/>
            <person name="Ventura M."/>
        </authorList>
    </citation>
    <scope>NUCLEOTIDE SEQUENCE [LARGE SCALE GENOMIC DNA]</scope>
    <source>
        <strain evidence="1 2">DSM 24742</strain>
    </source>
</reference>